<proteinExistence type="predicted"/>
<dbReference type="Proteomes" id="UP000639772">
    <property type="component" value="Chromosome 13"/>
</dbReference>
<gene>
    <name evidence="2" type="ORF">HPP92_024138</name>
    <name evidence="1" type="ORF">HPP92_024471</name>
</gene>
<reference evidence="3 4" key="1">
    <citation type="journal article" date="2020" name="Nat. Food">
        <title>A phased Vanilla planifolia genome enables genetic improvement of flavour and production.</title>
        <authorList>
            <person name="Hasing T."/>
            <person name="Tang H."/>
            <person name="Brym M."/>
            <person name="Khazi F."/>
            <person name="Huang T."/>
            <person name="Chambers A.H."/>
        </authorList>
    </citation>
    <scope>NUCLEOTIDE SEQUENCE [LARGE SCALE GENOMIC DNA]</scope>
    <source>
        <tissue evidence="2">Leaf</tissue>
    </source>
</reference>
<evidence type="ECO:0000313" key="1">
    <source>
        <dbReference type="EMBL" id="KAG0455179.1"/>
    </source>
</evidence>
<organism evidence="2 4">
    <name type="scientific">Vanilla planifolia</name>
    <name type="common">Vanilla</name>
    <dbReference type="NCBI Taxonomy" id="51239"/>
    <lineage>
        <taxon>Eukaryota</taxon>
        <taxon>Viridiplantae</taxon>
        <taxon>Streptophyta</taxon>
        <taxon>Embryophyta</taxon>
        <taxon>Tracheophyta</taxon>
        <taxon>Spermatophyta</taxon>
        <taxon>Magnoliopsida</taxon>
        <taxon>Liliopsida</taxon>
        <taxon>Asparagales</taxon>
        <taxon>Orchidaceae</taxon>
        <taxon>Vanilloideae</taxon>
        <taxon>Vanilleae</taxon>
        <taxon>Vanilla</taxon>
    </lineage>
</organism>
<keyword evidence="3" id="KW-1185">Reference proteome</keyword>
<protein>
    <submittedName>
        <fullName evidence="2">Uncharacterized protein</fullName>
    </submittedName>
</protein>
<evidence type="ECO:0000313" key="2">
    <source>
        <dbReference type="EMBL" id="KAG0456350.1"/>
    </source>
</evidence>
<dbReference type="AlphaFoldDB" id="A0A835PLU7"/>
<dbReference type="EMBL" id="JADCNL010000013">
    <property type="protein sequence ID" value="KAG0455179.1"/>
    <property type="molecule type" value="Genomic_DNA"/>
</dbReference>
<dbReference type="Proteomes" id="UP000636800">
    <property type="component" value="Chromosome 13"/>
</dbReference>
<name>A0A835PLU7_VANPL</name>
<comment type="caution">
    <text evidence="2">The sequence shown here is derived from an EMBL/GenBank/DDBJ whole genome shotgun (WGS) entry which is preliminary data.</text>
</comment>
<evidence type="ECO:0000313" key="4">
    <source>
        <dbReference type="Proteomes" id="UP000639772"/>
    </source>
</evidence>
<accession>A0A835PLU7</accession>
<evidence type="ECO:0000313" key="3">
    <source>
        <dbReference type="Proteomes" id="UP000636800"/>
    </source>
</evidence>
<dbReference type="EMBL" id="JADCNM010000013">
    <property type="protein sequence ID" value="KAG0456350.1"/>
    <property type="molecule type" value="Genomic_DNA"/>
</dbReference>
<sequence>MAVAFNGRCFPTKSIYGAKEFSISLSSGAGGCTIPHDINDHVPIFGATQEAYNHLLLSPGIRSVCIANSGSSHHHPKLTRE</sequence>